<organism evidence="16 17">
    <name type="scientific">Ruminiclostridium hungatei</name>
    <name type="common">Clostridium hungatei</name>
    <dbReference type="NCBI Taxonomy" id="48256"/>
    <lineage>
        <taxon>Bacteria</taxon>
        <taxon>Bacillati</taxon>
        <taxon>Bacillota</taxon>
        <taxon>Clostridia</taxon>
        <taxon>Eubacteriales</taxon>
        <taxon>Oscillospiraceae</taxon>
        <taxon>Ruminiclostridium</taxon>
    </lineage>
</organism>
<dbReference type="InterPro" id="IPR004358">
    <property type="entry name" value="Sig_transdc_His_kin-like_C"/>
</dbReference>
<keyword evidence="4" id="KW-1003">Cell membrane</keyword>
<evidence type="ECO:0000256" key="9">
    <source>
        <dbReference type="ARBA" id="ARBA00022777"/>
    </source>
</evidence>
<evidence type="ECO:0000256" key="1">
    <source>
        <dbReference type="ARBA" id="ARBA00000085"/>
    </source>
</evidence>
<keyword evidence="12" id="KW-0902">Two-component regulatory system</keyword>
<dbReference type="PANTHER" id="PTHR45528">
    <property type="entry name" value="SENSOR HISTIDINE KINASE CPXA"/>
    <property type="match status" value="1"/>
</dbReference>
<protein>
    <recommendedName>
        <fullName evidence="3">histidine kinase</fullName>
        <ecNumber evidence="3">2.7.13.3</ecNumber>
    </recommendedName>
</protein>
<gene>
    <name evidence="16" type="primary">mtrB_2</name>
    <name evidence="16" type="ORF">CLHUN_16660</name>
</gene>
<comment type="caution">
    <text evidence="16">The sequence shown here is derived from an EMBL/GenBank/DDBJ whole genome shotgun (WGS) entry which is preliminary data.</text>
</comment>
<comment type="catalytic activity">
    <reaction evidence="1">
        <text>ATP + protein L-histidine = ADP + protein N-phospho-L-histidine.</text>
        <dbReference type="EC" id="2.7.13.3"/>
    </reaction>
</comment>
<reference evidence="16 17" key="1">
    <citation type="submission" date="2017-03" db="EMBL/GenBank/DDBJ databases">
        <title>Genome sequence of Clostridium hungatei DSM 14427.</title>
        <authorList>
            <person name="Poehlein A."/>
            <person name="Daniel R."/>
        </authorList>
    </citation>
    <scope>NUCLEOTIDE SEQUENCE [LARGE SCALE GENOMIC DNA]</scope>
    <source>
        <strain evidence="16 17">DSM 14427</strain>
    </source>
</reference>
<dbReference type="Gene3D" id="1.10.287.130">
    <property type="match status" value="1"/>
</dbReference>
<evidence type="ECO:0000256" key="10">
    <source>
        <dbReference type="ARBA" id="ARBA00022840"/>
    </source>
</evidence>
<feature type="transmembrane region" description="Helical" evidence="14">
    <location>
        <begin position="111"/>
        <end position="130"/>
    </location>
</feature>
<dbReference type="CDD" id="cd00082">
    <property type="entry name" value="HisKA"/>
    <property type="match status" value="1"/>
</dbReference>
<keyword evidence="6 16" id="KW-0808">Transferase</keyword>
<dbReference type="InterPro" id="IPR003661">
    <property type="entry name" value="HisK_dim/P_dom"/>
</dbReference>
<dbReference type="AlphaFoldDB" id="A0A1V4SM87"/>
<dbReference type="InterPro" id="IPR005467">
    <property type="entry name" value="His_kinase_dom"/>
</dbReference>
<evidence type="ECO:0000256" key="14">
    <source>
        <dbReference type="SAM" id="Phobius"/>
    </source>
</evidence>
<evidence type="ECO:0000256" key="3">
    <source>
        <dbReference type="ARBA" id="ARBA00012438"/>
    </source>
</evidence>
<evidence type="ECO:0000313" key="17">
    <source>
        <dbReference type="Proteomes" id="UP000191554"/>
    </source>
</evidence>
<proteinExistence type="predicted"/>
<dbReference type="SUPFAM" id="SSF55874">
    <property type="entry name" value="ATPase domain of HSP90 chaperone/DNA topoisomerase II/histidine kinase"/>
    <property type="match status" value="1"/>
</dbReference>
<dbReference type="GO" id="GO:0005524">
    <property type="term" value="F:ATP binding"/>
    <property type="evidence" value="ECO:0007669"/>
    <property type="project" value="UniProtKB-KW"/>
</dbReference>
<evidence type="ECO:0000313" key="16">
    <source>
        <dbReference type="EMBL" id="OPX44367.1"/>
    </source>
</evidence>
<dbReference type="EMBL" id="MZGX01000009">
    <property type="protein sequence ID" value="OPX44367.1"/>
    <property type="molecule type" value="Genomic_DNA"/>
</dbReference>
<keyword evidence="9 16" id="KW-0418">Kinase</keyword>
<dbReference type="STRING" id="48256.CLHUN_16660"/>
<dbReference type="Gene3D" id="3.30.565.10">
    <property type="entry name" value="Histidine kinase-like ATPase, C-terminal domain"/>
    <property type="match status" value="1"/>
</dbReference>
<keyword evidence="10" id="KW-0067">ATP-binding</keyword>
<keyword evidence="13 14" id="KW-0472">Membrane</keyword>
<evidence type="ECO:0000256" key="5">
    <source>
        <dbReference type="ARBA" id="ARBA00022553"/>
    </source>
</evidence>
<evidence type="ECO:0000256" key="2">
    <source>
        <dbReference type="ARBA" id="ARBA00004651"/>
    </source>
</evidence>
<keyword evidence="8" id="KW-0547">Nucleotide-binding</keyword>
<dbReference type="GO" id="GO:0000155">
    <property type="term" value="F:phosphorelay sensor kinase activity"/>
    <property type="evidence" value="ECO:0007669"/>
    <property type="project" value="InterPro"/>
</dbReference>
<keyword evidence="7 14" id="KW-0812">Transmembrane</keyword>
<evidence type="ECO:0000256" key="7">
    <source>
        <dbReference type="ARBA" id="ARBA00022692"/>
    </source>
</evidence>
<name>A0A1V4SM87_RUMHU</name>
<feature type="domain" description="Histidine kinase" evidence="15">
    <location>
        <begin position="198"/>
        <end position="413"/>
    </location>
</feature>
<dbReference type="EC" id="2.7.13.3" evidence="3"/>
<evidence type="ECO:0000256" key="8">
    <source>
        <dbReference type="ARBA" id="ARBA00022741"/>
    </source>
</evidence>
<dbReference type="RefSeq" id="WP_080064113.1">
    <property type="nucleotide sequence ID" value="NZ_MZGX01000009.1"/>
</dbReference>
<dbReference type="SMART" id="SM00387">
    <property type="entry name" value="HATPase_c"/>
    <property type="match status" value="1"/>
</dbReference>
<evidence type="ECO:0000256" key="6">
    <source>
        <dbReference type="ARBA" id="ARBA00022679"/>
    </source>
</evidence>
<dbReference type="Pfam" id="PF00512">
    <property type="entry name" value="HisKA"/>
    <property type="match status" value="1"/>
</dbReference>
<dbReference type="InterPro" id="IPR003594">
    <property type="entry name" value="HATPase_dom"/>
</dbReference>
<dbReference type="SUPFAM" id="SSF47384">
    <property type="entry name" value="Homodimeric domain of signal transducing histidine kinase"/>
    <property type="match status" value="1"/>
</dbReference>
<feature type="transmembrane region" description="Helical" evidence="14">
    <location>
        <begin position="12"/>
        <end position="31"/>
    </location>
</feature>
<dbReference type="OrthoDB" id="9773956at2"/>
<evidence type="ECO:0000256" key="4">
    <source>
        <dbReference type="ARBA" id="ARBA00022475"/>
    </source>
</evidence>
<keyword evidence="17" id="KW-1185">Reference proteome</keyword>
<dbReference type="InterPro" id="IPR036890">
    <property type="entry name" value="HATPase_C_sf"/>
</dbReference>
<keyword evidence="5" id="KW-0597">Phosphoprotein</keyword>
<dbReference type="PROSITE" id="PS50109">
    <property type="entry name" value="HIS_KIN"/>
    <property type="match status" value="1"/>
</dbReference>
<dbReference type="InterPro" id="IPR050398">
    <property type="entry name" value="HssS/ArlS-like"/>
</dbReference>
<dbReference type="InterPro" id="IPR036097">
    <property type="entry name" value="HisK_dim/P_sf"/>
</dbReference>
<evidence type="ECO:0000256" key="12">
    <source>
        <dbReference type="ARBA" id="ARBA00023012"/>
    </source>
</evidence>
<dbReference type="GO" id="GO:0005886">
    <property type="term" value="C:plasma membrane"/>
    <property type="evidence" value="ECO:0007669"/>
    <property type="project" value="UniProtKB-SubCell"/>
</dbReference>
<dbReference type="Pfam" id="PF02518">
    <property type="entry name" value="HATPase_c"/>
    <property type="match status" value="1"/>
</dbReference>
<dbReference type="Proteomes" id="UP000191554">
    <property type="component" value="Unassembled WGS sequence"/>
</dbReference>
<evidence type="ECO:0000256" key="11">
    <source>
        <dbReference type="ARBA" id="ARBA00022989"/>
    </source>
</evidence>
<dbReference type="PRINTS" id="PR00344">
    <property type="entry name" value="BCTRLSENSOR"/>
</dbReference>
<accession>A0A1V4SM87</accession>
<sequence length="413" mass="47122">MKILKNSEARLALGLLAILLIVFETMSMYLLHSYTDTLNRAQLQQNVAVIGAVAKEYPKAETRIVEKFTGSLQGDYQYGKTLLSKYGYDENLSIRKNNVVSRELWFANVRFQLLIISFAFILIILFMRSFNSIYKRIRQVGEKAEAAVEGNYQPMWGFTDEGDMGFLTYQFNAMTERLGENVQALRQEKLFLKRLVTDISHQLKTPLASLIMFNDILKNDLDMPEQERLTFISESRNQLDRMEWLIRNLLKMARLEAGVAEFHKESAAVINTLCKSIAPLKYLADEKNIDIIVRGDENISVKHDVSWTAEAFSNIIKNSIEHSSPGEKIEISLEENKVYVQLEISDRGSGIPEEELGRIFNRFYKGPNSRNPTNIGIGLYITKRILEGQGGAVYAFSMPGSGTRFVVRLMKIN</sequence>
<evidence type="ECO:0000259" key="15">
    <source>
        <dbReference type="PROSITE" id="PS50109"/>
    </source>
</evidence>
<dbReference type="PANTHER" id="PTHR45528:SF1">
    <property type="entry name" value="SENSOR HISTIDINE KINASE CPXA"/>
    <property type="match status" value="1"/>
</dbReference>
<evidence type="ECO:0000256" key="13">
    <source>
        <dbReference type="ARBA" id="ARBA00023136"/>
    </source>
</evidence>
<keyword evidence="11 14" id="KW-1133">Transmembrane helix</keyword>
<dbReference type="SMART" id="SM00388">
    <property type="entry name" value="HisKA"/>
    <property type="match status" value="1"/>
</dbReference>
<comment type="subcellular location">
    <subcellularLocation>
        <location evidence="2">Cell membrane</location>
        <topology evidence="2">Multi-pass membrane protein</topology>
    </subcellularLocation>
</comment>
<dbReference type="CDD" id="cd00075">
    <property type="entry name" value="HATPase"/>
    <property type="match status" value="1"/>
</dbReference>